<name>A0A813DPQ0_POLGL</name>
<comment type="caution">
    <text evidence="2">The sequence shown here is derived from an EMBL/GenBank/DDBJ whole genome shotgun (WGS) entry which is preliminary data.</text>
</comment>
<feature type="non-terminal residue" evidence="2">
    <location>
        <position position="157"/>
    </location>
</feature>
<feature type="chain" id="PRO_5032807455" evidence="1">
    <location>
        <begin position="21"/>
        <end position="157"/>
    </location>
</feature>
<organism evidence="2 3">
    <name type="scientific">Polarella glacialis</name>
    <name type="common">Dinoflagellate</name>
    <dbReference type="NCBI Taxonomy" id="89957"/>
    <lineage>
        <taxon>Eukaryota</taxon>
        <taxon>Sar</taxon>
        <taxon>Alveolata</taxon>
        <taxon>Dinophyceae</taxon>
        <taxon>Suessiales</taxon>
        <taxon>Suessiaceae</taxon>
        <taxon>Polarella</taxon>
    </lineage>
</organism>
<reference evidence="2" key="1">
    <citation type="submission" date="2021-02" db="EMBL/GenBank/DDBJ databases">
        <authorList>
            <person name="Dougan E. K."/>
            <person name="Rhodes N."/>
            <person name="Thang M."/>
            <person name="Chan C."/>
        </authorList>
    </citation>
    <scope>NUCLEOTIDE SEQUENCE</scope>
</reference>
<gene>
    <name evidence="2" type="ORF">PGLA1383_LOCUS9866</name>
</gene>
<evidence type="ECO:0000256" key="1">
    <source>
        <dbReference type="SAM" id="SignalP"/>
    </source>
</evidence>
<dbReference type="Proteomes" id="UP000654075">
    <property type="component" value="Unassembled WGS sequence"/>
</dbReference>
<sequence length="157" mass="17525">MATCCFGRMILGLMVVLCTARTSPTQPEDEEYAALNYEMIRYEESWFVFTKACPGSLLVHLKSPRIRVSQTLRLEIEISNICEECSHEIPAGSRVTVADYTTDGERPYFVVASIPLKEKMRCATSQVVTLELRPRAACSTFSCLPAKLALRVLDPNG</sequence>
<protein>
    <submittedName>
        <fullName evidence="2">Uncharacterized protein</fullName>
    </submittedName>
</protein>
<keyword evidence="3" id="KW-1185">Reference proteome</keyword>
<evidence type="ECO:0000313" key="3">
    <source>
        <dbReference type="Proteomes" id="UP000654075"/>
    </source>
</evidence>
<accession>A0A813DPQ0</accession>
<evidence type="ECO:0000313" key="2">
    <source>
        <dbReference type="EMBL" id="CAE8591178.1"/>
    </source>
</evidence>
<feature type="signal peptide" evidence="1">
    <location>
        <begin position="1"/>
        <end position="20"/>
    </location>
</feature>
<keyword evidence="1" id="KW-0732">Signal</keyword>
<proteinExistence type="predicted"/>
<dbReference type="EMBL" id="CAJNNV010004746">
    <property type="protein sequence ID" value="CAE8591178.1"/>
    <property type="molecule type" value="Genomic_DNA"/>
</dbReference>
<dbReference type="AlphaFoldDB" id="A0A813DPQ0"/>